<dbReference type="PROSITE" id="PS50093">
    <property type="entry name" value="PKD"/>
    <property type="match status" value="1"/>
</dbReference>
<name>A0A9J6ZQP9_9BACT</name>
<reference evidence="2" key="2">
    <citation type="submission" date="2022-06" db="EMBL/GenBank/DDBJ databases">
        <title>Xiashengella guii gen. nov. sp. nov., a bacterium isolated form anaerobic digestion tank.</title>
        <authorList>
            <person name="Huang H."/>
        </authorList>
    </citation>
    <scope>NUCLEOTIDE SEQUENCE</scope>
    <source>
        <strain evidence="2">Ai-910</strain>
    </source>
</reference>
<accession>A0A9J6ZQP9</accession>
<gene>
    <name evidence="2" type="ORF">M9189_02315</name>
</gene>
<dbReference type="Gene3D" id="2.60.40.10">
    <property type="entry name" value="Immunoglobulins"/>
    <property type="match status" value="1"/>
</dbReference>
<dbReference type="AlphaFoldDB" id="A0A9J6ZQP9"/>
<dbReference type="InterPro" id="IPR026341">
    <property type="entry name" value="T9SS_type_B"/>
</dbReference>
<dbReference type="NCBIfam" id="TIGR04131">
    <property type="entry name" value="Bac_Flav_CTERM"/>
    <property type="match status" value="1"/>
</dbReference>
<dbReference type="InterPro" id="IPR035986">
    <property type="entry name" value="PKD_dom_sf"/>
</dbReference>
<evidence type="ECO:0000259" key="1">
    <source>
        <dbReference type="PROSITE" id="PS50093"/>
    </source>
</evidence>
<evidence type="ECO:0000313" key="2">
    <source>
        <dbReference type="EMBL" id="URW80194.1"/>
    </source>
</evidence>
<feature type="domain" description="PKD" evidence="1">
    <location>
        <begin position="227"/>
        <end position="279"/>
    </location>
</feature>
<dbReference type="CDD" id="cd00146">
    <property type="entry name" value="PKD"/>
    <property type="match status" value="1"/>
</dbReference>
<keyword evidence="3" id="KW-1185">Reference proteome</keyword>
<organism evidence="2 3">
    <name type="scientific">Xiashengella succiniciproducens</name>
    <dbReference type="NCBI Taxonomy" id="2949635"/>
    <lineage>
        <taxon>Bacteria</taxon>
        <taxon>Pseudomonadati</taxon>
        <taxon>Bacteroidota</taxon>
        <taxon>Bacteroidia</taxon>
        <taxon>Marinilabiliales</taxon>
        <taxon>Marinilabiliaceae</taxon>
        <taxon>Xiashengella</taxon>
    </lineage>
</organism>
<protein>
    <submittedName>
        <fullName evidence="2">Gliding motility-associated C-terminal domain-containing protein</fullName>
    </submittedName>
</protein>
<evidence type="ECO:0000313" key="3">
    <source>
        <dbReference type="Proteomes" id="UP001056426"/>
    </source>
</evidence>
<dbReference type="Proteomes" id="UP001056426">
    <property type="component" value="Chromosome"/>
</dbReference>
<dbReference type="Pfam" id="PF13585">
    <property type="entry name" value="CHU_C"/>
    <property type="match status" value="1"/>
</dbReference>
<dbReference type="SUPFAM" id="SSF49299">
    <property type="entry name" value="PKD domain"/>
    <property type="match status" value="1"/>
</dbReference>
<dbReference type="RefSeq" id="WP_250724322.1">
    <property type="nucleotide sequence ID" value="NZ_CP098400.1"/>
</dbReference>
<proteinExistence type="predicted"/>
<dbReference type="InterPro" id="IPR000601">
    <property type="entry name" value="PKD_dom"/>
</dbReference>
<dbReference type="KEGG" id="alkq:M9189_02315"/>
<sequence>MTVTSGQLLLESSTPYMKAENTAVPADSIYLVNQVAGLTVRTSLQGSYIYEWLGFNNNSDSWDIPLAYGTISTYTPLIEGGILLNIRDINSDQIISSYRCWIFVPQILGASVSIEESTCQYLTFVGTAQTRNLVYYDLDGNSHIVVYPLTYSISSSQGIEGESKDEFVSIEAPFSDDEYTLTVALPALGKSASSEPVAHTAFAVRAMIGHEVIKPEVPNEGHMGIVSGSAPLEIRFTDNSKGVVTNREWRLGSISSREKDPFHVFTTAGRDTVRLFVENFETGCMDEAELEILIMDLALEAPNAFTPNGDGVNDQFRVYYRSVRKFKMQIVSRWGRTVYESDNPAEGWDGSIGNGDAPPGVYYYFVEAEGYNPGEKIKLQGPVHLIREK</sequence>
<dbReference type="EMBL" id="CP098400">
    <property type="protein sequence ID" value="URW80194.1"/>
    <property type="molecule type" value="Genomic_DNA"/>
</dbReference>
<dbReference type="InterPro" id="IPR013783">
    <property type="entry name" value="Ig-like_fold"/>
</dbReference>
<reference evidence="2" key="1">
    <citation type="submission" date="2022-05" db="EMBL/GenBank/DDBJ databases">
        <authorList>
            <person name="Sun X."/>
        </authorList>
    </citation>
    <scope>NUCLEOTIDE SEQUENCE</scope>
    <source>
        <strain evidence="2">Ai-910</strain>
    </source>
</reference>